<gene>
    <name evidence="1" type="ORF">EV189_0996</name>
</gene>
<proteinExistence type="predicted"/>
<accession>A0A4V2F566</accession>
<dbReference type="AlphaFoldDB" id="A0A4V2F566"/>
<dbReference type="Proteomes" id="UP000293638">
    <property type="component" value="Unassembled WGS sequence"/>
</dbReference>
<protein>
    <submittedName>
        <fullName evidence="1">Uncharacterized protein</fullName>
    </submittedName>
</protein>
<sequence>MTQTSTREQDRERLRRRAQLLREIAEGRELRGRVTPRRTHLQRLRTMAYMRTFSRPI</sequence>
<organism evidence="1 2">
    <name type="scientific">Motilibacter rhizosphaerae</name>
    <dbReference type="NCBI Taxonomy" id="598652"/>
    <lineage>
        <taxon>Bacteria</taxon>
        <taxon>Bacillati</taxon>
        <taxon>Actinomycetota</taxon>
        <taxon>Actinomycetes</taxon>
        <taxon>Motilibacterales</taxon>
        <taxon>Motilibacteraceae</taxon>
        <taxon>Motilibacter</taxon>
    </lineage>
</organism>
<reference evidence="1 2" key="1">
    <citation type="submission" date="2019-02" db="EMBL/GenBank/DDBJ databases">
        <title>Genomic Encyclopedia of Type Strains, Phase IV (KMG-IV): sequencing the most valuable type-strain genomes for metagenomic binning, comparative biology and taxonomic classification.</title>
        <authorList>
            <person name="Goeker M."/>
        </authorList>
    </citation>
    <scope>NUCLEOTIDE SEQUENCE [LARGE SCALE GENOMIC DNA]</scope>
    <source>
        <strain evidence="1 2">DSM 45622</strain>
    </source>
</reference>
<comment type="caution">
    <text evidence="1">The sequence shown here is derived from an EMBL/GenBank/DDBJ whole genome shotgun (WGS) entry which is preliminary data.</text>
</comment>
<keyword evidence="2" id="KW-1185">Reference proteome</keyword>
<dbReference type="EMBL" id="SGXD01000001">
    <property type="protein sequence ID" value="RZS91749.1"/>
    <property type="molecule type" value="Genomic_DNA"/>
</dbReference>
<dbReference type="RefSeq" id="WP_165400136.1">
    <property type="nucleotide sequence ID" value="NZ_SGXD01000001.1"/>
</dbReference>
<evidence type="ECO:0000313" key="1">
    <source>
        <dbReference type="EMBL" id="RZS91749.1"/>
    </source>
</evidence>
<evidence type="ECO:0000313" key="2">
    <source>
        <dbReference type="Proteomes" id="UP000293638"/>
    </source>
</evidence>
<name>A0A4V2F566_9ACTN</name>